<accession>A0ABP1HLA9</accession>
<gene>
    <name evidence="1" type="ORF">HINF_LOCUS15023</name>
</gene>
<proteinExistence type="predicted"/>
<evidence type="ECO:0000313" key="1">
    <source>
        <dbReference type="EMBL" id="CAL5996989.1"/>
    </source>
</evidence>
<dbReference type="EMBL" id="CAXDID020000036">
    <property type="protein sequence ID" value="CAL5996989.1"/>
    <property type="molecule type" value="Genomic_DNA"/>
</dbReference>
<dbReference type="Proteomes" id="UP001642409">
    <property type="component" value="Unassembled WGS sequence"/>
</dbReference>
<name>A0ABP1HLA9_9EUKA</name>
<evidence type="ECO:0000313" key="2">
    <source>
        <dbReference type="Proteomes" id="UP001642409"/>
    </source>
</evidence>
<sequence>MIFDPSPLNSLIQLCNVNLSDNLITSMQQLKITPKVIHLSENFLDSNNFGSQFTSNLAMIRFQSKIQVIYAQNDINIQMILSNHQVLDKIKQLKINAQMHIQKGLNTYIDFSSQIGSIFGFLQQYQCDNQ</sequence>
<organism evidence="1 2">
    <name type="scientific">Hexamita inflata</name>
    <dbReference type="NCBI Taxonomy" id="28002"/>
    <lineage>
        <taxon>Eukaryota</taxon>
        <taxon>Metamonada</taxon>
        <taxon>Diplomonadida</taxon>
        <taxon>Hexamitidae</taxon>
        <taxon>Hexamitinae</taxon>
        <taxon>Hexamita</taxon>
    </lineage>
</organism>
<protein>
    <submittedName>
        <fullName evidence="1">Hypothetical_protein</fullName>
    </submittedName>
</protein>
<keyword evidence="2" id="KW-1185">Reference proteome</keyword>
<comment type="caution">
    <text evidence="1">The sequence shown here is derived from an EMBL/GenBank/DDBJ whole genome shotgun (WGS) entry which is preliminary data.</text>
</comment>
<reference evidence="1 2" key="1">
    <citation type="submission" date="2024-07" db="EMBL/GenBank/DDBJ databases">
        <authorList>
            <person name="Akdeniz Z."/>
        </authorList>
    </citation>
    <scope>NUCLEOTIDE SEQUENCE [LARGE SCALE GENOMIC DNA]</scope>
</reference>